<organism evidence="1 2">
    <name type="scientific">Candidatus Desulfacyla euxinica</name>
    <dbReference type="NCBI Taxonomy" id="2841693"/>
    <lineage>
        <taxon>Bacteria</taxon>
        <taxon>Deltaproteobacteria</taxon>
        <taxon>Candidatus Desulfacyla</taxon>
    </lineage>
</organism>
<evidence type="ECO:0000313" key="2">
    <source>
        <dbReference type="Proteomes" id="UP000650524"/>
    </source>
</evidence>
<dbReference type="SUPFAM" id="SSF81301">
    <property type="entry name" value="Nucleotidyltransferase"/>
    <property type="match status" value="1"/>
</dbReference>
<accession>A0A8J6N1N8</accession>
<dbReference type="Gene3D" id="3.30.460.40">
    <property type="match status" value="1"/>
</dbReference>
<dbReference type="Proteomes" id="UP000650524">
    <property type="component" value="Unassembled WGS sequence"/>
</dbReference>
<dbReference type="EMBL" id="JACNJD010000307">
    <property type="protein sequence ID" value="MBC8178723.1"/>
    <property type="molecule type" value="Genomic_DNA"/>
</dbReference>
<dbReference type="InterPro" id="IPR043519">
    <property type="entry name" value="NT_sf"/>
</dbReference>
<name>A0A8J6N1N8_9DELT</name>
<sequence length="182" mass="20864">MKFKNVIQLLIDFFNTHQMDHALIGGFALKVYGYLRATQDVDFVVRQEDQAKIIEFLGSLGFETLYRSTGYSNHRHALSGLGQIDFVYIKGETATTIFSNVKRFSVLRNVDLPVVSPIHLVALKIFTIKNDPSRRLREMADIEHLMTLPEIKTEEVKAYFEKHGLLKDFYEIIKGKGNHGTD</sequence>
<evidence type="ECO:0000313" key="1">
    <source>
        <dbReference type="EMBL" id="MBC8178723.1"/>
    </source>
</evidence>
<dbReference type="GO" id="GO:0016740">
    <property type="term" value="F:transferase activity"/>
    <property type="evidence" value="ECO:0007669"/>
    <property type="project" value="UniProtKB-KW"/>
</dbReference>
<dbReference type="AlphaFoldDB" id="A0A8J6N1N8"/>
<protein>
    <submittedName>
        <fullName evidence="1">Nucleotidyl transferase AbiEii/AbiGii toxin family protein</fullName>
    </submittedName>
</protein>
<dbReference type="Pfam" id="PF08843">
    <property type="entry name" value="AbiEii"/>
    <property type="match status" value="1"/>
</dbReference>
<reference evidence="1 2" key="1">
    <citation type="submission" date="2020-08" db="EMBL/GenBank/DDBJ databases">
        <title>Bridging the membrane lipid divide: bacteria of the FCB group superphylum have the potential to synthesize archaeal ether lipids.</title>
        <authorList>
            <person name="Villanueva L."/>
            <person name="Von Meijenfeldt F.A.B."/>
            <person name="Westbye A.B."/>
            <person name="Yadav S."/>
            <person name="Hopmans E.C."/>
            <person name="Dutilh B.E."/>
            <person name="Sinninghe Damste J.S."/>
        </authorList>
    </citation>
    <scope>NUCLEOTIDE SEQUENCE [LARGE SCALE GENOMIC DNA]</scope>
    <source>
        <strain evidence="1">NIOZ-UU27</strain>
    </source>
</reference>
<keyword evidence="1" id="KW-0808">Transferase</keyword>
<comment type="caution">
    <text evidence="1">The sequence shown here is derived from an EMBL/GenBank/DDBJ whole genome shotgun (WGS) entry which is preliminary data.</text>
</comment>
<dbReference type="InterPro" id="IPR014942">
    <property type="entry name" value="AbiEii"/>
</dbReference>
<proteinExistence type="predicted"/>
<gene>
    <name evidence="1" type="ORF">H8E19_15065</name>
</gene>